<dbReference type="PANTHER" id="PTHR22946">
    <property type="entry name" value="DIENELACTONE HYDROLASE DOMAIN-CONTAINING PROTEIN-RELATED"/>
    <property type="match status" value="1"/>
</dbReference>
<dbReference type="AlphaFoldDB" id="A0A8J6Y022"/>
<reference evidence="3 4" key="1">
    <citation type="submission" date="2020-08" db="EMBL/GenBank/DDBJ databases">
        <title>Acidobacteriota in marine sediments use diverse sulfur dissimilation pathways.</title>
        <authorList>
            <person name="Wasmund K."/>
        </authorList>
    </citation>
    <scope>NUCLEOTIDE SEQUENCE [LARGE SCALE GENOMIC DNA]</scope>
    <source>
        <strain evidence="3">MAG AM4</strain>
    </source>
</reference>
<feature type="domain" description="Serine aminopeptidase S33" evidence="2">
    <location>
        <begin position="79"/>
        <end position="191"/>
    </location>
</feature>
<dbReference type="SUPFAM" id="SSF53474">
    <property type="entry name" value="alpha/beta-Hydrolases"/>
    <property type="match status" value="1"/>
</dbReference>
<name>A0A8J6Y022_9BACT</name>
<evidence type="ECO:0000256" key="1">
    <source>
        <dbReference type="ARBA" id="ARBA00022801"/>
    </source>
</evidence>
<dbReference type="InterPro" id="IPR022742">
    <property type="entry name" value="Hydrolase_4"/>
</dbReference>
<keyword evidence="1 3" id="KW-0378">Hydrolase</keyword>
<organism evidence="3 4">
    <name type="scientific">Candidatus Polarisedimenticola svalbardensis</name>
    <dbReference type="NCBI Taxonomy" id="2886004"/>
    <lineage>
        <taxon>Bacteria</taxon>
        <taxon>Pseudomonadati</taxon>
        <taxon>Acidobacteriota</taxon>
        <taxon>Candidatus Polarisedimenticolia</taxon>
        <taxon>Candidatus Polarisedimenticolales</taxon>
        <taxon>Candidatus Polarisedimenticolaceae</taxon>
        <taxon>Candidatus Polarisedimenticola</taxon>
    </lineage>
</organism>
<dbReference type="Proteomes" id="UP000648239">
    <property type="component" value="Unassembled WGS sequence"/>
</dbReference>
<dbReference type="InterPro" id="IPR029058">
    <property type="entry name" value="AB_hydrolase_fold"/>
</dbReference>
<dbReference type="GO" id="GO:0052689">
    <property type="term" value="F:carboxylic ester hydrolase activity"/>
    <property type="evidence" value="ECO:0007669"/>
    <property type="project" value="UniProtKB-ARBA"/>
</dbReference>
<evidence type="ECO:0000313" key="3">
    <source>
        <dbReference type="EMBL" id="MBD3867658.1"/>
    </source>
</evidence>
<proteinExistence type="predicted"/>
<comment type="caution">
    <text evidence="3">The sequence shown here is derived from an EMBL/GenBank/DDBJ whole genome shotgun (WGS) entry which is preliminary data.</text>
</comment>
<gene>
    <name evidence="3" type="ORF">IFK94_05990</name>
</gene>
<protein>
    <submittedName>
        <fullName evidence="3">Alpha/beta fold hydrolase</fullName>
    </submittedName>
</protein>
<dbReference type="EMBL" id="JACXWD010000013">
    <property type="protein sequence ID" value="MBD3867658.1"/>
    <property type="molecule type" value="Genomic_DNA"/>
</dbReference>
<dbReference type="Pfam" id="PF12146">
    <property type="entry name" value="Hydrolase_4"/>
    <property type="match status" value="1"/>
</dbReference>
<dbReference type="InterPro" id="IPR050261">
    <property type="entry name" value="FrsA_esterase"/>
</dbReference>
<accession>A0A8J6Y022</accession>
<dbReference type="PANTHER" id="PTHR22946:SF9">
    <property type="entry name" value="POLYKETIDE TRANSFERASE AF380"/>
    <property type="match status" value="1"/>
</dbReference>
<evidence type="ECO:0000259" key="2">
    <source>
        <dbReference type="Pfam" id="PF12146"/>
    </source>
</evidence>
<evidence type="ECO:0000313" key="4">
    <source>
        <dbReference type="Proteomes" id="UP000648239"/>
    </source>
</evidence>
<dbReference type="Gene3D" id="3.40.50.1820">
    <property type="entry name" value="alpha/beta hydrolase"/>
    <property type="match status" value="1"/>
</dbReference>
<sequence length="305" mass="33041">MNLSKKRLAALVAIPGCVLLVVGGALFWLVNHAVHPPRIVEVVGETVTSLVRYEEVRFPSSDRVPLTGLLFRNRPGAPAVVLCHDSGGEKSRLMNIAVPLQKAGFVVLAFDFRGHGESDGNGTSFGIEEARDILGAVRFLAKGDDQGRTPAEEVGVYGIGMGAHAAILAAREDVLIRALVLDGPYPDAGWKLRREMFGNSGFADRWLAAPSEFAFNFLRRTRIARYRAADVLPALTGRDILLIAPAGDHALAEEVRTLFDTIPEQRNADGSLVTLPSAGAGTLFGENLQLYRQRVVTFFTSRLNP</sequence>